<feature type="domain" description="Carrier" evidence="5">
    <location>
        <begin position="3920"/>
        <end position="3995"/>
    </location>
</feature>
<evidence type="ECO:0000259" key="5">
    <source>
        <dbReference type="PROSITE" id="PS50075"/>
    </source>
</evidence>
<dbReference type="CDD" id="cd05930">
    <property type="entry name" value="A_NRPS"/>
    <property type="match status" value="2"/>
</dbReference>
<dbReference type="SUPFAM" id="SSF52777">
    <property type="entry name" value="CoA-dependent acyltransferases"/>
    <property type="match status" value="9"/>
</dbReference>
<dbReference type="Pfam" id="PF00668">
    <property type="entry name" value="Condensation"/>
    <property type="match status" value="4"/>
</dbReference>
<feature type="domain" description="Carrier" evidence="5">
    <location>
        <begin position="4935"/>
        <end position="5010"/>
    </location>
</feature>
<dbReference type="Gene3D" id="2.30.38.10">
    <property type="entry name" value="Luciferase, Domain 3"/>
    <property type="match status" value="5"/>
</dbReference>
<dbReference type="InterPro" id="IPR020845">
    <property type="entry name" value="AMP-binding_CS"/>
</dbReference>
<dbReference type="Gene3D" id="3.40.50.150">
    <property type="entry name" value="Vaccinia Virus protein VP39"/>
    <property type="match status" value="3"/>
</dbReference>
<dbReference type="PANTHER" id="PTHR45527:SF1">
    <property type="entry name" value="FATTY ACID SYNTHASE"/>
    <property type="match status" value="1"/>
</dbReference>
<dbReference type="Pfam" id="PF00550">
    <property type="entry name" value="PP-binding"/>
    <property type="match status" value="5"/>
</dbReference>
<dbReference type="Gene3D" id="3.40.50.980">
    <property type="match status" value="10"/>
</dbReference>
<evidence type="ECO:0000313" key="7">
    <source>
        <dbReference type="Proteomes" id="UP001440984"/>
    </source>
</evidence>
<dbReference type="InterPro" id="IPR023213">
    <property type="entry name" value="CAT-like_dom_sf"/>
</dbReference>
<dbReference type="Pfam" id="PF13193">
    <property type="entry name" value="AMP-binding_C"/>
    <property type="match status" value="2"/>
</dbReference>
<reference evidence="6 7" key="1">
    <citation type="submission" date="2024-05" db="EMBL/GenBank/DDBJ databases">
        <authorList>
            <person name="Zhao H."/>
            <person name="Xu Y."/>
            <person name="Lin S."/>
            <person name="Spain J.C."/>
            <person name="Zhou N.-Y."/>
        </authorList>
    </citation>
    <scope>NUCLEOTIDE SEQUENCE [LARGE SCALE GENOMIC DNA]</scope>
    <source>
        <strain evidence="6 7">NEAU-NG30</strain>
    </source>
</reference>
<dbReference type="Proteomes" id="UP001440984">
    <property type="component" value="Unassembled WGS sequence"/>
</dbReference>
<dbReference type="InterPro" id="IPR009081">
    <property type="entry name" value="PP-bd_ACP"/>
</dbReference>
<evidence type="ECO:0000256" key="3">
    <source>
        <dbReference type="ARBA" id="ARBA00022553"/>
    </source>
</evidence>
<dbReference type="PROSITE" id="PS50075">
    <property type="entry name" value="CARRIER"/>
    <property type="match status" value="5"/>
</dbReference>
<dbReference type="CDD" id="cd17646">
    <property type="entry name" value="A_NRPS_AB3403-like"/>
    <property type="match status" value="1"/>
</dbReference>
<dbReference type="EMBL" id="JBDZYD010000014">
    <property type="protein sequence ID" value="MEQ0563964.1"/>
    <property type="molecule type" value="Genomic_DNA"/>
</dbReference>
<dbReference type="NCBIfam" id="NF003417">
    <property type="entry name" value="PRK04813.1"/>
    <property type="match status" value="8"/>
</dbReference>
<dbReference type="Pfam" id="PF00501">
    <property type="entry name" value="AMP-binding"/>
    <property type="match status" value="5"/>
</dbReference>
<dbReference type="CDD" id="cd02440">
    <property type="entry name" value="AdoMet_MTases"/>
    <property type="match status" value="3"/>
</dbReference>
<dbReference type="CDD" id="cd19540">
    <property type="entry name" value="LCL_NRPS-like"/>
    <property type="match status" value="4"/>
</dbReference>
<keyword evidence="4" id="KW-0677">Repeat</keyword>
<dbReference type="PROSITE" id="PS00455">
    <property type="entry name" value="AMP_BINDING"/>
    <property type="match status" value="5"/>
</dbReference>
<dbReference type="Gene3D" id="3.30.300.30">
    <property type="match status" value="8"/>
</dbReference>
<comment type="caution">
    <text evidence="6">The sequence shown here is derived from an EMBL/GenBank/DDBJ whole genome shotgun (WGS) entry which is preliminary data.</text>
</comment>
<dbReference type="Gene3D" id="3.40.50.1820">
    <property type="entry name" value="alpha/beta hydrolase"/>
    <property type="match status" value="1"/>
</dbReference>
<dbReference type="Gene3D" id="3.30.559.30">
    <property type="entry name" value="Nonribosomal peptide synthetase, condensation domain"/>
    <property type="match status" value="5"/>
</dbReference>
<dbReference type="InterPro" id="IPR045851">
    <property type="entry name" value="AMP-bd_C_sf"/>
</dbReference>
<keyword evidence="7" id="KW-1185">Reference proteome</keyword>
<keyword evidence="3" id="KW-0597">Phosphoprotein</keyword>
<dbReference type="SUPFAM" id="SSF53335">
    <property type="entry name" value="S-adenosyl-L-methionine-dependent methyltransferases"/>
    <property type="match status" value="3"/>
</dbReference>
<gene>
    <name evidence="6" type="ORF">ABJI51_33200</name>
</gene>
<dbReference type="InterPro" id="IPR020806">
    <property type="entry name" value="PKS_PP-bd"/>
</dbReference>
<organism evidence="6 7">
    <name type="scientific">Amycolatopsis melonis</name>
    <dbReference type="NCBI Taxonomy" id="3156488"/>
    <lineage>
        <taxon>Bacteria</taxon>
        <taxon>Bacillati</taxon>
        <taxon>Actinomycetota</taxon>
        <taxon>Actinomycetes</taxon>
        <taxon>Pseudonocardiales</taxon>
        <taxon>Pseudonocardiaceae</taxon>
        <taxon>Amycolatopsis</taxon>
    </lineage>
</organism>
<dbReference type="InterPro" id="IPR000873">
    <property type="entry name" value="AMP-dep_synth/lig_dom"/>
</dbReference>
<name>A0ABV0LPV7_9PSEU</name>
<keyword evidence="2" id="KW-0596">Phosphopantetheine</keyword>
<dbReference type="RefSeq" id="WP_348955030.1">
    <property type="nucleotide sequence ID" value="NZ_JBDZYD010000014.1"/>
</dbReference>
<sequence length="6046" mass="650378">MSNGDAVQQVSAIGFWRDRLGSAPKELPLPVDRPYPAAPAAPRARLTRPITAGEPDVLAAFTVLLSRYAGTTDVVLGIGSLVPLRVDLSGAPGFADVVTRVQAAREEALAHAIPFGDLVAELGPEPGRGGSVLVNVGFGAETDLPLDLNLTLDDGVLTADYRADVLDASTVDRMLDHLGRLVEAGRERPQWPVARLDLMGPAELRRMLEEWNDTDLGTPLSTLPELFAARVREAPDAVALVFEDEELTYAELDARANRLAHVLIGRGAGPERVVALAVPRSIAMIVAELAVLKAGAAYLPLDQDYPAERIAFMVSDARPVCVVTTSDLADRFDGDVLLLDELDLAAAPATDPGARVVPANAAYVIYTSGSTGRPKGVVVSHAGVAKLVATQSERFGVGPHSRVLQFASPSFDVAFWDLCLGLLSGGRLVIVPAERRVPGPELADYAHAHGVDFMILPPALLAEFPEDCDLPRDSVLLAGTERVSPELVRRWAPGRRMFNAYGPTEATTNSTLGLCDPEIAPGSAVPIGVPDPGTRAYVLDAYLAPVPAGVVGELYLAGSGLARGYLGRPGLTAERFVASPFGSGERLYRTGDLVKWLPDGRLVFLGRADDQVKIRGYRIELGEIEAVLAEHPRVAQSVVVAQDGRLVAYAVPVPDRDPAAEQGHVDEWHDVHEEMLAGSTGIEENFAGWNSSYDGSEIPLGEMREWHAATIDRIRALRPKRVLEIGVGSGLILSRIAPDAETYWGVDLSESAVENVRREVAATPFADRVHLSARPAHDLGELPDEPFDTVIVNSVAQYFPSADYLAEVVHTAAGLLAPGGVIFLGDIRNLRSLRAFRTATELRHGRADVAAVDQAIAREGELVLDPDFFPALARELDGFDVDLWVKRGEAHNELTRHRYDVVLRKAPKRDLPDEQVVAFGDLATVERFLAAETPERLRVTGIPDARVSGELAAVRALDAGDPAAALAALDDRDGVDPEDLHRLGERAGYEVAVTWGADAGELEAVFKRPNVAFGALDATKATLGRPGEDGQDGPVYRPVRQAGAPASFANNPAARRETGALVASLRAHVRDRLPLYMVPSAFVVLDKLPVLASGKLDRKALPSPERFTAGPGRAPRTPVEQLLCEMFADVLGVPQAGPDDDFFALGGHSLLATRLVQRIRAAAGAEVPVRAVFDAPTPAALADFLTGAATGTERRPLTRVPERPERLPLSFAQQRLWFLHGLEGGSATYNVPLVMRLAGELDVEALRAALDDVVARHEALRTVFPVDGGVPYQEILDDSRVELPVRTIPESEVDAEVDTLVRGVFDLGAGVPVRAALLTVDPRRHVLVLVVHHIAADGWSLTPLWRDIATAYGARLRGEAPQWTPLPVQYADYTLWQRDLLAAEEAAQLDYWRETLAGLPERITLPLDRPHPARSAYRGEFFTFAWDAGLQAGLTDLARACGASPFMIVHAGLTALLSRLGAGTDIPIGTPIAGRTDPALDDLVGFFVNTLVLRVGTGGDPSFRDLVARVRERSLDAYAHQDVPFERLVEALNPARSLAHHPLFQTMLAWQNTPGAGVELPGLTVTEQPVGTGTAKFDLWFSFTERADGLHGQAEFNAEVFDRATVTGLLDRLELLLRQVVSAPDRRLAELDVLTPAERDGLARTWSGAVEDVPAVTVPELFAAQVARTPDHPALVFEGEVLTYAELDAVSTRLARVLAARGAGPEQVVALALPRSTHLVTAILAVLKAGAAYLPLDPGYPAERIAFMLEDAAPALVLATAETAVEGALLLDDPATLDGVPAEPLDVVLRPENPAYVIYTSGSTGRPKGVVVPHAGIVNRLLWMQDEYGLTGDDRVLQKTPSSFDVSVWEFLWPLLTGATEVLARPDGHKDPAYLARLIREQAITTVHFVPSMLQVFLQEPAARDCTSLRRVLCSGEALPPDAVDRFARVLDAELHNLYGPTEASVDVTAWRTSTEDTTVPIGRPVWNTRTYVLDAALRPVPPGTPGELYLAGVQLARGYLGRPGLSAERFVADPFGAPGSRMYRTGDLARFRPDGVLEFLGRGDEQVKIRGFRVEPGEIAATLSAHEDVAHAVVVAREDRPGDVRLVGYVVPADTPGTPAEETGQVAEWRELYDSTYARAEDGFAGWNSSYTGEPIPRAEMREWRDATVARIRELAPRRVLEIGVGGGLLLAELAPDCETYWGTDVSAEAIASLGRRVAADPALAGRVELRTGEAADVAGLPSGFFDTIVLNSVVQYFPSGAYLLDVVRRALDLLAPGGALFLGDVRDLRQIRAFHAEVVRHRGGDVEQNLLREKELLVAPEFFAGLAGVAADIRVKRGRAVNELTQYRYDVVLRPGTAEPQPVTTMSWGTDVSTVEEVAAALRDTGLRVDGVPNARTTEGGVDPEDWYALGDDRGYRTAVTWSAAGDGSVDVLFTTGDPAGAFRPGTGPLLSYTGNPARSRRSAALPAALRTLAAGQLPEHMVPSAIVVLDALPVTANGKLDRRALPAPDLAAPTSDREPRTPVERQLCELFAEVLGLPRVGPDDSFFALGGHSLLATRLIARVRAALDAELEVRSVFETPTPAGLAGVLATARGTARPPLVRMRRPDLVPLSGAQQRLWFLHHLEGPSATYNVPLVMRLEGDLDVEALRAALSDVVARHEALRTRFPQRDGVPYQDILPAGEIDLPVREVTDPGAALTGLVRGAFDLEHHVPMRVELLRLGEREHVLALVFHHIASDGWSMAPLWRDIATAYGARLRGEAPQWTPLPVQYADYTLWQQELLGREDDPDSVLGEQLDYWRTTLDGLPERIELPLDRPHPAVATFRGELHTFGWDADLHARLAGLARECGASVFMVVHAALAALLTRLGAGTDVPIGSPIAGRTDQALDDLVGFFVNTLVLRVDTGGEPTFRELLARVRERNLDAYAHQDVPFERLVEVLNPARSLSYHPLFQVMIAGQNNARADVRLPGLSVTEVPVTTGTSKFDLAISLTERDGGIDGVLEFNADVFDYPTANGILRRLEVLLRAALAEPDRPVGALDLLDGDERDRVLGEWAGSLEPAGTETFPGLFARRVAEAPDAVALVFEDVELTYAELNAQANRLAHLLAAHGAGPERVVALAVPRSAEMIVAELAVLKAGAAYLPIDVDYPGDRIAYMVEDAAPVCVVTTREIAAKLPADLPRVLLDDPAIGEMSTEDPSVVVKPENAAYVIYTSGSSGRPKGVVLQHSGVAKLVATQVERFGVGPHTRVLQFASPSFDVAFWDLCLGLLSGGRLVVVPAERRVAGPALSEYAFAHDVDFMILPPALLDAMPEDCDLPRDSVLLAGTERVSPELIRRWAPGRRMFNAYGPTEATTNSTLGESDPVELADATVVPIGIPDPGTRAYVLDAGLRPVPPGVVGELYLAGSGLARGYLGRPGLTAERFVADPFGSGGRLYRTGDLVKWLPDGRLVFLGRADDQVKIRGYRIELGEIEAVLAEHPSVGQSVVVAQDGRLVAYAVPSAGRDEEAELEHVGEWRELHENVFTEAASGGLEENFTGWNSSYDGSEIPLGEMREWHAATIDRIRSLRPKRVLEIGVGSGLILSRIAPDAEEYWGVDLSEKAIANLRRELAATPYASKVHLAARPAHDLGELPEFDTVIVNSVAQYFPSTGYLAEVLRTAAAHVRPGGVIFLGDIRNLRSLRAFRTATELRHGRADVAAVDQAIAREGELVLDPDFFPALARELDGFGDVDVWVKRGHAHNELTRHRYDIVLRKAPKPAAPDEQVVAFESLVELDRLLAGRPDRLRVTGVPDARLSGELAAVAALAAGDADAALSSLADRSGVDPETLHDLGERHGYRVFATLTADAGALEAVFTTGEPVRIHRARPVRAALAALGNHPAGQRDTNALVTALRAHVRDRLPQYMVPSAFVILDRLPLLASGKLDRRALPSPDRQAETTGRAPRTPVEEVLCGLFAEVLDTASIGVDDDFFALGGHSLMATRLVARLRAVFGVELQVRSVFETPTVAGLAALLSTSDADAARPALVRAEPRPDVLPLSFAQQRLWFLHWLEGPSPTYNMPTAVRLTGDLDVEALRTALSDVAGRHEALRTVFPEIDGEARQLIRDDVTIELPVRTVTEATLADAVSEVAATVFALESEIPLRAELLRLGAREHVLVLVFHHIASDGWSTAPLWRDLATAYTARRSGEAPQWTPLPVQYADYTLWQRDVLGERVIEPQLAYWREALAGLPDRIELPTDRPHPAEASYRGEQFAFGWDAGLHSGLVELARACGASVFMVVHAGLTAVLTRLGAGTDIPIGTSIAGRTDAALDDLVGFFVNTLVLRVDTGGDPTFRDLVARVRDRSLDAYAHQDVPFERLVEALNPVRSLAYPPLFQTMLAWQNNAVADLTLPGLTVAEEPVRTGTARADLTFFVGERPGHRAGIRGTAEYNSDVFDRASVEAILERLRRLLQAVVADPDTRIGAVDLLTAAEHDQLAPDPATPLPAETAAGLFAGQAARTPDATALVSGSDRLTYAELDDRATALARALLARGAGPERVVAVALPRSADLVVALLAVLKTGAAYLPLDLNHPAERLELMLADADPHVVVAEDGFGDRLVRPGATAAEPAAWPAISPDSPAYVIFTSGSTGRPKAVAGTQRALANRLHWGRDLAHGVRLAKSALTFIDGSTELLGGLVAGDPVVLADDAAATDPHALAELVRTSGAQVLTVVPSLLDTFVSDVDADALASVTTWITSGEPLTDALAEKVAARWPSAKLVNLYGCSEVAGDSLAQVCGPVAIGRPVANTRAYVLDAALRPVPPGVRGELYLAGAGLARGYLGRPALTAERFVASPFEPGERMYRTGDLVRRRADGALEFLGRADQQLKIRGFRVEPAEVEAVLTADTAVARAAVIARDNRLIAYVAPSGDPAALRARVAGRLPEYLVPSAVVVLPELPVNANGKLDRAALPDPEVRASGRVARTPSEQALCDLFADVLGVPAVGPDDGFFALGGHSLLATRLVSRIRALLGVEVPIRAVFDAPTPARLAELLDPGRRGRPALVPAQRPEVLPLSFAQQRLWFLDRLDGPNATYNIPWAWELTGPVDAGALQAALTDVVARHEVLRTLLVEDQGTPRQVVLGEARPVLVTETVTEAELDERVAAAASYCFTLDAELPIRATLVSAGPERHVFVLLVHHIAGDGWSLPPLKRDLDTAYAARLQGDRPQWTPLPVQYADYTLWQREMFGRADDPDSLLGRQAAFWRDTLADLPDELALPADRPRPARSSNRGAAVPFTVPATVHRGLRELAHGNGTSTFMVLQAALAALLTRLGAGTDIPLGTPVAGRGDHALEDLAGFFVNTLVLRTDTGGDPTFRQLLARVREADLAAYAHQDLPFEHLVELLNPPRSLARHPLFQVMLAVYHSGSEPERLLGLDASYRDTGLRQAKFDLSFDLVETPEGIDGDLEYSLDLFDEPTARTLTERLVRLLAAVVADPDRPLSRLDVLDTAERHRIVHEWGSGAPLTVPAPTVVDRLAAQVAATPDAIALSDADSRVTFAEFAARTDRLARWLAAQGAGPEKIVALVLPRSAAVVEAIFGVFKTGAAYLPVDPDQPGERIAAILADSGASLVLTSRALASRVPGALCVEDIVDSDAALTPPSPANPAYVLYTSGSTGKPKGVVVPHSGLVNLFHSHRETLYRPAVAAAGGRRLRVGHAWAFFFDASWQPQLWLLDGHEVHVVDDDTRRDPDRLAAVVRERQLDFLELTPSHFAQLASAGVIADGECALGVVGVGGEAVSQTLWETLKSMPGTAAYNLYGPTEATVDALVGRFADADRPVVGRPVHNARAYVLDGGLSPVPAGVPGELYLAGAGLARGYHGRPALTAERFVASPFEPGERMYRTGDLVRWRPDGQLEYLGRTDDQVKIRGFRIEPGEIETALTRHDDVTQALVVVRDERLVAYTTPAAADPARLREFLARSLPEYMVPAAIVPLDAFPVTRNGKLDKAALPVPEFEARGRAPETPLEKALCEIFAEVLGVAAVGADDDLFTLGGHSMLLVVLRNRITERLGAELEIAEFFRTPTAAGLAALITRDAR</sequence>
<dbReference type="InterPro" id="IPR013217">
    <property type="entry name" value="Methyltransf_12"/>
</dbReference>
<dbReference type="InterPro" id="IPR029063">
    <property type="entry name" value="SAM-dependent_MTases_sf"/>
</dbReference>
<dbReference type="Gene3D" id="3.30.559.10">
    <property type="entry name" value="Chloramphenicol acetyltransferase-like domain"/>
    <property type="match status" value="4"/>
</dbReference>
<dbReference type="PROSITE" id="PS00012">
    <property type="entry name" value="PHOSPHOPANTETHEINE"/>
    <property type="match status" value="4"/>
</dbReference>
<dbReference type="PANTHER" id="PTHR45527">
    <property type="entry name" value="NONRIBOSOMAL PEPTIDE SYNTHETASE"/>
    <property type="match status" value="1"/>
</dbReference>
<protein>
    <submittedName>
        <fullName evidence="6">Amino acid adenylation domain-containing protein</fullName>
    </submittedName>
</protein>
<comment type="cofactor">
    <cofactor evidence="1">
        <name>pantetheine 4'-phosphate</name>
        <dbReference type="ChEBI" id="CHEBI:47942"/>
    </cofactor>
</comment>
<dbReference type="SMART" id="SM00823">
    <property type="entry name" value="PKS_PP"/>
    <property type="match status" value="5"/>
</dbReference>
<evidence type="ECO:0000313" key="6">
    <source>
        <dbReference type="EMBL" id="MEQ0563964.1"/>
    </source>
</evidence>
<dbReference type="InterPro" id="IPR036736">
    <property type="entry name" value="ACP-like_sf"/>
</dbReference>
<evidence type="ECO:0000256" key="1">
    <source>
        <dbReference type="ARBA" id="ARBA00001957"/>
    </source>
</evidence>
<dbReference type="SUPFAM" id="SSF47336">
    <property type="entry name" value="ACP-like"/>
    <property type="match status" value="5"/>
</dbReference>
<accession>A0ABV0LPV7</accession>
<feature type="domain" description="Carrier" evidence="5">
    <location>
        <begin position="2501"/>
        <end position="2576"/>
    </location>
</feature>
<feature type="domain" description="Carrier" evidence="5">
    <location>
        <begin position="1114"/>
        <end position="1189"/>
    </location>
</feature>
<dbReference type="InterPro" id="IPR010071">
    <property type="entry name" value="AA_adenyl_dom"/>
</dbReference>
<dbReference type="SUPFAM" id="SSF56801">
    <property type="entry name" value="Acetyl-CoA synthetase-like"/>
    <property type="match status" value="5"/>
</dbReference>
<dbReference type="InterPro" id="IPR006162">
    <property type="entry name" value="Ppantetheine_attach_site"/>
</dbReference>
<dbReference type="InterPro" id="IPR025110">
    <property type="entry name" value="AMP-bd_C"/>
</dbReference>
<dbReference type="Gene3D" id="1.10.1200.10">
    <property type="entry name" value="ACP-like"/>
    <property type="match status" value="4"/>
</dbReference>
<feature type="domain" description="Carrier" evidence="5">
    <location>
        <begin position="5970"/>
        <end position="6045"/>
    </location>
</feature>
<evidence type="ECO:0000256" key="2">
    <source>
        <dbReference type="ARBA" id="ARBA00022450"/>
    </source>
</evidence>
<dbReference type="InterPro" id="IPR029058">
    <property type="entry name" value="AB_hydrolase_fold"/>
</dbReference>
<evidence type="ECO:0000256" key="4">
    <source>
        <dbReference type="ARBA" id="ARBA00022737"/>
    </source>
</evidence>
<proteinExistence type="predicted"/>
<dbReference type="Pfam" id="PF08242">
    <property type="entry name" value="Methyltransf_12"/>
    <property type="match status" value="3"/>
</dbReference>
<dbReference type="InterPro" id="IPR001242">
    <property type="entry name" value="Condensation_dom"/>
</dbReference>
<dbReference type="NCBIfam" id="TIGR01733">
    <property type="entry name" value="AA-adenyl-dom"/>
    <property type="match status" value="5"/>
</dbReference>